<dbReference type="SUPFAM" id="SSF56317">
    <property type="entry name" value="Carbon-nitrogen hydrolase"/>
    <property type="match status" value="1"/>
</dbReference>
<keyword evidence="6 8" id="KW-0472">Membrane</keyword>
<evidence type="ECO:0000256" key="3">
    <source>
        <dbReference type="ARBA" id="ARBA00022679"/>
    </source>
</evidence>
<evidence type="ECO:0000256" key="6">
    <source>
        <dbReference type="ARBA" id="ARBA00023136"/>
    </source>
</evidence>
<dbReference type="UniPathway" id="UPA00666"/>
<feature type="region of interest" description="Disordered" evidence="9">
    <location>
        <begin position="1"/>
        <end position="25"/>
    </location>
</feature>
<dbReference type="InterPro" id="IPR036526">
    <property type="entry name" value="C-N_Hydrolase_sf"/>
</dbReference>
<feature type="transmembrane region" description="Helical" evidence="8">
    <location>
        <begin position="163"/>
        <end position="186"/>
    </location>
</feature>
<dbReference type="Pfam" id="PF00795">
    <property type="entry name" value="CN_hydrolase"/>
    <property type="match status" value="1"/>
</dbReference>
<keyword evidence="2 8" id="KW-1003">Cell membrane</keyword>
<dbReference type="InterPro" id="IPR045378">
    <property type="entry name" value="LNT_N"/>
</dbReference>
<evidence type="ECO:0000256" key="1">
    <source>
        <dbReference type="ARBA" id="ARBA00004651"/>
    </source>
</evidence>
<evidence type="ECO:0000256" key="7">
    <source>
        <dbReference type="ARBA" id="ARBA00023315"/>
    </source>
</evidence>
<comment type="caution">
    <text evidence="11">The sequence shown here is derived from an EMBL/GenBank/DDBJ whole genome shotgun (WGS) entry which is preliminary data.</text>
</comment>
<dbReference type="NCBIfam" id="TIGR00546">
    <property type="entry name" value="lnt"/>
    <property type="match status" value="1"/>
</dbReference>
<feature type="transmembrane region" description="Helical" evidence="8">
    <location>
        <begin position="234"/>
        <end position="255"/>
    </location>
</feature>
<comment type="function">
    <text evidence="8">Catalyzes the phospholipid dependent N-acylation of the N-terminal cysteine of apolipoprotein, the last step in lipoprotein maturation.</text>
</comment>
<dbReference type="InterPro" id="IPR004563">
    <property type="entry name" value="Apolipo_AcylTrfase"/>
</dbReference>
<keyword evidence="4 8" id="KW-0812">Transmembrane</keyword>
<dbReference type="EMBL" id="JACHIW010000001">
    <property type="protein sequence ID" value="MBB5157610.1"/>
    <property type="molecule type" value="Genomic_DNA"/>
</dbReference>
<protein>
    <recommendedName>
        <fullName evidence="8">Apolipoprotein N-acyltransferase</fullName>
        <shortName evidence="8">ALP N-acyltransferase</shortName>
        <ecNumber evidence="8">2.3.1.269</ecNumber>
    </recommendedName>
</protein>
<evidence type="ECO:0000313" key="11">
    <source>
        <dbReference type="EMBL" id="MBB5157610.1"/>
    </source>
</evidence>
<dbReference type="HAMAP" id="MF_01148">
    <property type="entry name" value="Lnt"/>
    <property type="match status" value="1"/>
</dbReference>
<feature type="transmembrane region" description="Helical" evidence="8">
    <location>
        <begin position="527"/>
        <end position="545"/>
    </location>
</feature>
<feature type="transmembrane region" description="Helical" evidence="8">
    <location>
        <begin position="102"/>
        <end position="120"/>
    </location>
</feature>
<sequence>MRVGLPAHEHDRSFPSWPGRDGGTEKVDRVVVPTARPQRAKRQGRSKTGGRSVGAVWLRMLAAVLAGFVLYAGSPPRDLWWVAPIAFAVFAAIVQNRKARAGFGYGLLFGFAFLLPLLGWLQDFLGADFGPWPWLGVAGVQALFIGLAGAGMARVSRLPGAPVWMAAVFVTAETLRSSVPFGGFPWGRLAFTQDTGPFLPLAALGGTALVSFAVALVGGGLAEIVHRARAPRRWSAPLAAVLVPVVAGLAMLPFIGTDPNAGTARVAIVQGNAPNLGLGLLYKDNVIHANHIAAAQKLVDDVKAGRMPQPDFVVLPEQVGSWGPSQNDPDLSAIAAQLGVPLVVGGLGQDTDGDLHNEIVRWDPGSGAGDRYIKQHLVPFAETIPMRPVARLVSPFVDRFRQDMVPDDKPGVLDVGSVRLGVGICYDVAYDDVFTGAAQKGATLLAVPTNNAWYGHSEMSYQQLAMSRLRAVEHGRAVLVSATSGVSAVVQPDGTVTQQTELFTAQNLVADVPLRSTQTVATELGSAPMWTLAVLGVGAVVLSWWRPRRTTAA</sequence>
<keyword evidence="7 8" id="KW-0012">Acyltransferase</keyword>
<comment type="pathway">
    <text evidence="8">Protein modification; lipoprotein biosynthesis (N-acyl transfer).</text>
</comment>
<feature type="transmembrane region" description="Helical" evidence="8">
    <location>
        <begin position="132"/>
        <end position="151"/>
    </location>
</feature>
<comment type="similarity">
    <text evidence="8">Belongs to the CN hydrolase family. Apolipoprotein N-acyltransferase subfamily.</text>
</comment>
<dbReference type="PANTHER" id="PTHR38686">
    <property type="entry name" value="APOLIPOPROTEIN N-ACYLTRANSFERASE"/>
    <property type="match status" value="1"/>
</dbReference>
<comment type="catalytic activity">
    <reaction evidence="8">
        <text>N-terminal S-1,2-diacyl-sn-glyceryl-L-cysteinyl-[lipoprotein] + a glycerophospholipid = N-acyl-S-1,2-diacyl-sn-glyceryl-L-cysteinyl-[lipoprotein] + a 2-acyl-sn-glycero-3-phospholipid + H(+)</text>
        <dbReference type="Rhea" id="RHEA:48228"/>
        <dbReference type="Rhea" id="RHEA-COMP:14681"/>
        <dbReference type="Rhea" id="RHEA-COMP:14684"/>
        <dbReference type="ChEBI" id="CHEBI:15378"/>
        <dbReference type="ChEBI" id="CHEBI:136912"/>
        <dbReference type="ChEBI" id="CHEBI:140656"/>
        <dbReference type="ChEBI" id="CHEBI:140657"/>
        <dbReference type="ChEBI" id="CHEBI:140660"/>
        <dbReference type="EC" id="2.3.1.269"/>
    </reaction>
</comment>
<gene>
    <name evidence="8" type="primary">lnt</name>
    <name evidence="11" type="ORF">BJ970_005144</name>
</gene>
<dbReference type="EC" id="2.3.1.269" evidence="8"/>
<evidence type="ECO:0000256" key="8">
    <source>
        <dbReference type="HAMAP-Rule" id="MF_01148"/>
    </source>
</evidence>
<evidence type="ECO:0000256" key="9">
    <source>
        <dbReference type="SAM" id="MobiDB-lite"/>
    </source>
</evidence>
<dbReference type="PANTHER" id="PTHR38686:SF1">
    <property type="entry name" value="APOLIPOPROTEIN N-ACYLTRANSFERASE"/>
    <property type="match status" value="1"/>
</dbReference>
<feature type="transmembrane region" description="Helical" evidence="8">
    <location>
        <begin position="198"/>
        <end position="222"/>
    </location>
</feature>
<organism evidence="11 12">
    <name type="scientific">Saccharopolyspora phatthalungensis</name>
    <dbReference type="NCBI Taxonomy" id="664693"/>
    <lineage>
        <taxon>Bacteria</taxon>
        <taxon>Bacillati</taxon>
        <taxon>Actinomycetota</taxon>
        <taxon>Actinomycetes</taxon>
        <taxon>Pseudonocardiales</taxon>
        <taxon>Pseudonocardiaceae</taxon>
        <taxon>Saccharopolyspora</taxon>
    </lineage>
</organism>
<keyword evidence="11" id="KW-0449">Lipoprotein</keyword>
<keyword evidence="12" id="KW-1185">Reference proteome</keyword>
<evidence type="ECO:0000256" key="2">
    <source>
        <dbReference type="ARBA" id="ARBA00022475"/>
    </source>
</evidence>
<evidence type="ECO:0000256" key="4">
    <source>
        <dbReference type="ARBA" id="ARBA00022692"/>
    </source>
</evidence>
<feature type="transmembrane region" description="Helical" evidence="8">
    <location>
        <begin position="79"/>
        <end position="95"/>
    </location>
</feature>
<feature type="domain" description="CN hydrolase" evidence="10">
    <location>
        <begin position="264"/>
        <end position="514"/>
    </location>
</feature>
<dbReference type="AlphaFoldDB" id="A0A840QCU9"/>
<dbReference type="InterPro" id="IPR003010">
    <property type="entry name" value="C-N_Hydrolase"/>
</dbReference>
<dbReference type="Pfam" id="PF20154">
    <property type="entry name" value="LNT_N"/>
    <property type="match status" value="1"/>
</dbReference>
<dbReference type="GO" id="GO:0042158">
    <property type="term" value="P:lipoprotein biosynthetic process"/>
    <property type="evidence" value="ECO:0007669"/>
    <property type="project" value="UniProtKB-UniRule"/>
</dbReference>
<comment type="subcellular location">
    <subcellularLocation>
        <location evidence="1 8">Cell membrane</location>
        <topology evidence="1 8">Multi-pass membrane protein</topology>
    </subcellularLocation>
</comment>
<dbReference type="PROSITE" id="PS50263">
    <property type="entry name" value="CN_HYDROLASE"/>
    <property type="match status" value="1"/>
</dbReference>
<dbReference type="GO" id="GO:0016410">
    <property type="term" value="F:N-acyltransferase activity"/>
    <property type="evidence" value="ECO:0007669"/>
    <property type="project" value="UniProtKB-UniRule"/>
</dbReference>
<keyword evidence="3 8" id="KW-0808">Transferase</keyword>
<name>A0A840QCU9_9PSEU</name>
<accession>A0A840QCU9</accession>
<feature type="transmembrane region" description="Helical" evidence="8">
    <location>
        <begin position="52"/>
        <end position="73"/>
    </location>
</feature>
<evidence type="ECO:0000259" key="10">
    <source>
        <dbReference type="PROSITE" id="PS50263"/>
    </source>
</evidence>
<proteinExistence type="inferred from homology"/>
<evidence type="ECO:0000256" key="5">
    <source>
        <dbReference type="ARBA" id="ARBA00022989"/>
    </source>
</evidence>
<dbReference type="Gene3D" id="3.60.110.10">
    <property type="entry name" value="Carbon-nitrogen hydrolase"/>
    <property type="match status" value="1"/>
</dbReference>
<dbReference type="Proteomes" id="UP000584374">
    <property type="component" value="Unassembled WGS sequence"/>
</dbReference>
<dbReference type="CDD" id="cd07571">
    <property type="entry name" value="ALP_N-acyl_transferase"/>
    <property type="match status" value="1"/>
</dbReference>
<keyword evidence="5 8" id="KW-1133">Transmembrane helix</keyword>
<evidence type="ECO:0000313" key="12">
    <source>
        <dbReference type="Proteomes" id="UP000584374"/>
    </source>
</evidence>
<dbReference type="GO" id="GO:0005886">
    <property type="term" value="C:plasma membrane"/>
    <property type="evidence" value="ECO:0007669"/>
    <property type="project" value="UniProtKB-SubCell"/>
</dbReference>
<reference evidence="11 12" key="1">
    <citation type="submission" date="2020-08" db="EMBL/GenBank/DDBJ databases">
        <title>Sequencing the genomes of 1000 actinobacteria strains.</title>
        <authorList>
            <person name="Klenk H.-P."/>
        </authorList>
    </citation>
    <scope>NUCLEOTIDE SEQUENCE [LARGE SCALE GENOMIC DNA]</scope>
    <source>
        <strain evidence="11 12">DSM 45584</strain>
    </source>
</reference>